<dbReference type="GO" id="GO:0000978">
    <property type="term" value="F:RNA polymerase II cis-regulatory region sequence-specific DNA binding"/>
    <property type="evidence" value="ECO:0007669"/>
    <property type="project" value="TreeGrafter"/>
</dbReference>
<evidence type="ECO:0000256" key="7">
    <source>
        <dbReference type="ARBA" id="ARBA00023242"/>
    </source>
</evidence>
<dbReference type="AlphaFoldDB" id="A0A7K6QWL4"/>
<feature type="non-terminal residue" evidence="11">
    <location>
        <position position="54"/>
    </location>
</feature>
<dbReference type="GO" id="GO:0009952">
    <property type="term" value="P:anterior/posterior pattern specification"/>
    <property type="evidence" value="ECO:0007669"/>
    <property type="project" value="TreeGrafter"/>
</dbReference>
<dbReference type="InterPro" id="IPR001356">
    <property type="entry name" value="HD"/>
</dbReference>
<evidence type="ECO:0000313" key="12">
    <source>
        <dbReference type="Proteomes" id="UP000580879"/>
    </source>
</evidence>
<dbReference type="InterPro" id="IPR020479">
    <property type="entry name" value="HD_metazoa"/>
</dbReference>
<evidence type="ECO:0000256" key="5">
    <source>
        <dbReference type="ARBA" id="ARBA00023155"/>
    </source>
</evidence>
<dbReference type="PANTHER" id="PTHR45659">
    <property type="entry name" value="HOMEOBOX PROTEIN HOX"/>
    <property type="match status" value="1"/>
</dbReference>
<evidence type="ECO:0000256" key="9">
    <source>
        <dbReference type="RuleBase" id="RU000682"/>
    </source>
</evidence>
<evidence type="ECO:0000256" key="8">
    <source>
        <dbReference type="PROSITE-ProRule" id="PRU00108"/>
    </source>
</evidence>
<dbReference type="InterPro" id="IPR009057">
    <property type="entry name" value="Homeodomain-like_sf"/>
</dbReference>
<reference evidence="11 12" key="1">
    <citation type="submission" date="2019-09" db="EMBL/GenBank/DDBJ databases">
        <title>Bird 10,000 Genomes (B10K) Project - Family phase.</title>
        <authorList>
            <person name="Zhang G."/>
        </authorList>
    </citation>
    <scope>NUCLEOTIDE SEQUENCE [LARGE SCALE GENOMIC DNA]</scope>
    <source>
        <strain evidence="11">B10K-DU-029-53</strain>
    </source>
</reference>
<dbReference type="Proteomes" id="UP000580879">
    <property type="component" value="Unassembled WGS sequence"/>
</dbReference>
<protein>
    <submittedName>
        <fullName evidence="11">HXC8 protein</fullName>
    </submittedName>
</protein>
<evidence type="ECO:0000256" key="1">
    <source>
        <dbReference type="ARBA" id="ARBA00004123"/>
    </source>
</evidence>
<evidence type="ECO:0000256" key="4">
    <source>
        <dbReference type="ARBA" id="ARBA00023125"/>
    </source>
</evidence>
<dbReference type="PRINTS" id="PR00024">
    <property type="entry name" value="HOMEOBOX"/>
</dbReference>
<dbReference type="GO" id="GO:0000981">
    <property type="term" value="F:DNA-binding transcription factor activity, RNA polymerase II-specific"/>
    <property type="evidence" value="ECO:0007669"/>
    <property type="project" value="TreeGrafter"/>
</dbReference>
<evidence type="ECO:0000256" key="6">
    <source>
        <dbReference type="ARBA" id="ARBA00023163"/>
    </source>
</evidence>
<dbReference type="Gene3D" id="1.10.10.60">
    <property type="entry name" value="Homeodomain-like"/>
    <property type="match status" value="1"/>
</dbReference>
<dbReference type="SUPFAM" id="SSF46689">
    <property type="entry name" value="Homeodomain-like"/>
    <property type="match status" value="1"/>
</dbReference>
<organism evidence="11 12">
    <name type="scientific">Climacteris rufus</name>
    <name type="common">rufous treecreeper</name>
    <dbReference type="NCBI Taxonomy" id="47695"/>
    <lineage>
        <taxon>Eukaryota</taxon>
        <taxon>Metazoa</taxon>
        <taxon>Chordata</taxon>
        <taxon>Craniata</taxon>
        <taxon>Vertebrata</taxon>
        <taxon>Euteleostomi</taxon>
        <taxon>Archelosauria</taxon>
        <taxon>Archosauria</taxon>
        <taxon>Dinosauria</taxon>
        <taxon>Saurischia</taxon>
        <taxon>Theropoda</taxon>
        <taxon>Coelurosauria</taxon>
        <taxon>Aves</taxon>
        <taxon>Neognathae</taxon>
        <taxon>Neoaves</taxon>
        <taxon>Telluraves</taxon>
        <taxon>Australaves</taxon>
        <taxon>Passeriformes</taxon>
        <taxon>Climacteridae</taxon>
        <taxon>Climacteris</taxon>
    </lineage>
</organism>
<dbReference type="CDD" id="cd00086">
    <property type="entry name" value="homeodomain"/>
    <property type="match status" value="1"/>
</dbReference>
<feature type="domain" description="Homeobox" evidence="10">
    <location>
        <begin position="3"/>
        <end position="54"/>
    </location>
</feature>
<keyword evidence="3" id="KW-0805">Transcription regulation</keyword>
<evidence type="ECO:0000256" key="2">
    <source>
        <dbReference type="ARBA" id="ARBA00009107"/>
    </source>
</evidence>
<proteinExistence type="inferred from homology"/>
<gene>
    <name evidence="11" type="primary">Hoxc8</name>
    <name evidence="11" type="ORF">CLIRUF_R14532</name>
</gene>
<name>A0A7K6QWL4_9PASS</name>
<dbReference type="GO" id="GO:0005634">
    <property type="term" value="C:nucleus"/>
    <property type="evidence" value="ECO:0007669"/>
    <property type="project" value="UniProtKB-SubCell"/>
</dbReference>
<evidence type="ECO:0000259" key="10">
    <source>
        <dbReference type="PROSITE" id="PS50071"/>
    </source>
</evidence>
<keyword evidence="7 8" id="KW-0539">Nucleus</keyword>
<comment type="caution">
    <text evidence="11">The sequence shown here is derived from an EMBL/GenBank/DDBJ whole genome shotgun (WGS) entry which is preliminary data.</text>
</comment>
<evidence type="ECO:0000313" key="11">
    <source>
        <dbReference type="EMBL" id="NWW78190.1"/>
    </source>
</evidence>
<keyword evidence="4 8" id="KW-0238">DNA-binding</keyword>
<keyword evidence="12" id="KW-1185">Reference proteome</keyword>
<feature type="non-terminal residue" evidence="11">
    <location>
        <position position="1"/>
    </location>
</feature>
<dbReference type="EMBL" id="VZRZ01005722">
    <property type="protein sequence ID" value="NWW78190.1"/>
    <property type="molecule type" value="Genomic_DNA"/>
</dbReference>
<dbReference type="PANTHER" id="PTHR45659:SF4">
    <property type="entry name" value="HOMEOBOX PROTEIN ABDOMINAL-A"/>
    <property type="match status" value="1"/>
</dbReference>
<keyword evidence="5 8" id="KW-0371">Homeobox</keyword>
<dbReference type="OrthoDB" id="6159439at2759"/>
<dbReference type="InterPro" id="IPR050296">
    <property type="entry name" value="Antp_homeobox"/>
</dbReference>
<keyword evidence="6" id="KW-0804">Transcription</keyword>
<dbReference type="Pfam" id="PF00046">
    <property type="entry name" value="Homeodomain"/>
    <property type="match status" value="1"/>
</dbReference>
<accession>A0A7K6QWL4</accession>
<evidence type="ECO:0000256" key="3">
    <source>
        <dbReference type="ARBA" id="ARBA00023015"/>
    </source>
</evidence>
<comment type="subcellular location">
    <subcellularLocation>
        <location evidence="1 8 9">Nucleus</location>
    </subcellularLocation>
</comment>
<dbReference type="PROSITE" id="PS50071">
    <property type="entry name" value="HOMEOBOX_2"/>
    <property type="match status" value="1"/>
</dbReference>
<sequence>AAPGRRSGRQTYSRYQTLELEKEFLFNPYLTRKRRIEVSHALGLSERQVKIWFQ</sequence>
<comment type="similarity">
    <text evidence="2">Belongs to the Antp homeobox family.</text>
</comment>
<dbReference type="SMART" id="SM00389">
    <property type="entry name" value="HOX"/>
    <property type="match status" value="1"/>
</dbReference>